<reference evidence="1" key="2">
    <citation type="journal article" date="2015" name="Data Brief">
        <title>Shoot transcriptome of the giant reed, Arundo donax.</title>
        <authorList>
            <person name="Barrero R.A."/>
            <person name="Guerrero F.D."/>
            <person name="Moolhuijzen P."/>
            <person name="Goolsby J.A."/>
            <person name="Tidwell J."/>
            <person name="Bellgard S.E."/>
            <person name="Bellgard M.I."/>
        </authorList>
    </citation>
    <scope>NUCLEOTIDE SEQUENCE</scope>
    <source>
        <tissue evidence="1">Shoot tissue taken approximately 20 cm above the soil surface</tissue>
    </source>
</reference>
<organism evidence="1">
    <name type="scientific">Arundo donax</name>
    <name type="common">Giant reed</name>
    <name type="synonym">Donax arundinaceus</name>
    <dbReference type="NCBI Taxonomy" id="35708"/>
    <lineage>
        <taxon>Eukaryota</taxon>
        <taxon>Viridiplantae</taxon>
        <taxon>Streptophyta</taxon>
        <taxon>Embryophyta</taxon>
        <taxon>Tracheophyta</taxon>
        <taxon>Spermatophyta</taxon>
        <taxon>Magnoliopsida</taxon>
        <taxon>Liliopsida</taxon>
        <taxon>Poales</taxon>
        <taxon>Poaceae</taxon>
        <taxon>PACMAD clade</taxon>
        <taxon>Arundinoideae</taxon>
        <taxon>Arundineae</taxon>
        <taxon>Arundo</taxon>
    </lineage>
</organism>
<protein>
    <submittedName>
        <fullName evidence="1">Uncharacterized protein</fullName>
    </submittedName>
</protein>
<name>A0A0A9EFQ9_ARUDO</name>
<sequence>MARDQRTKMRNNIKSNSRIQLCSGSDRDLTKQARIWTQKKEYLDIMSTRECYKDFASELQISDQISGQECGRKQLWPIVSKNFIYN</sequence>
<dbReference type="EMBL" id="GBRH01200037">
    <property type="protein sequence ID" value="JAD97858.1"/>
    <property type="molecule type" value="Transcribed_RNA"/>
</dbReference>
<accession>A0A0A9EFQ9</accession>
<proteinExistence type="predicted"/>
<dbReference type="AlphaFoldDB" id="A0A0A9EFQ9"/>
<evidence type="ECO:0000313" key="1">
    <source>
        <dbReference type="EMBL" id="JAD97858.1"/>
    </source>
</evidence>
<reference evidence="1" key="1">
    <citation type="submission" date="2014-09" db="EMBL/GenBank/DDBJ databases">
        <authorList>
            <person name="Magalhaes I.L.F."/>
            <person name="Oliveira U."/>
            <person name="Santos F.R."/>
            <person name="Vidigal T.H.D.A."/>
            <person name="Brescovit A.D."/>
            <person name="Santos A.J."/>
        </authorList>
    </citation>
    <scope>NUCLEOTIDE SEQUENCE</scope>
    <source>
        <tissue evidence="1">Shoot tissue taken approximately 20 cm above the soil surface</tissue>
    </source>
</reference>